<evidence type="ECO:0000256" key="2">
    <source>
        <dbReference type="ARBA" id="ARBA00022448"/>
    </source>
</evidence>
<dbReference type="Gene3D" id="1.10.287.70">
    <property type="match status" value="1"/>
</dbReference>
<evidence type="ECO:0000313" key="13">
    <source>
        <dbReference type="EMBL" id="WXL28647.1"/>
    </source>
</evidence>
<accession>A0ABZ2RR08</accession>
<sequence>MIKKIKRYWKQEIEYKPNNSLEKLSFIVWSVRQVPSKFSKERKRLRILQFCYATIISFACLISAFSLINPSSSFAKTYETIEEISQIFTFFVFIIDYVLHYITFKYRENNHKNSRFKNVFGFPTSFLGLIILICIFGSVHVIRYFGATEQSLNGFKFFKSLNVARFVRFFFILSIFAPFGIIIEVFKKQKQVLIAVFLMIIILILIFSLVIWNNETNYLTEIQHNWIKEHPDIADYEKNADYLALSKGYVKSFFDAFYFMTITLTTIGYGDIVPHAPETKAIVIAIALMGIAIIAIPSGIVAGAFLTDMQRHFNNKKGVKND</sequence>
<keyword evidence="3" id="KW-0633">Potassium transport</keyword>
<dbReference type="PANTHER" id="PTHR11537:SF254">
    <property type="entry name" value="POTASSIUM VOLTAGE-GATED CHANNEL PROTEIN SHAB"/>
    <property type="match status" value="1"/>
</dbReference>
<keyword evidence="6" id="KW-0630">Potassium</keyword>
<evidence type="ECO:0000256" key="4">
    <source>
        <dbReference type="ARBA" id="ARBA00022692"/>
    </source>
</evidence>
<feature type="transmembrane region" description="Helical" evidence="11">
    <location>
        <begin position="125"/>
        <end position="146"/>
    </location>
</feature>
<evidence type="ECO:0000256" key="1">
    <source>
        <dbReference type="ARBA" id="ARBA00004141"/>
    </source>
</evidence>
<keyword evidence="7 11" id="KW-1133">Transmembrane helix</keyword>
<evidence type="ECO:0000256" key="7">
    <source>
        <dbReference type="ARBA" id="ARBA00022989"/>
    </source>
</evidence>
<keyword evidence="2" id="KW-0813">Transport</keyword>
<feature type="domain" description="Ion transport" evidence="12">
    <location>
        <begin position="51"/>
        <end position="305"/>
    </location>
</feature>
<feature type="transmembrane region" description="Helical" evidence="11">
    <location>
        <begin position="193"/>
        <end position="212"/>
    </location>
</feature>
<keyword evidence="14" id="KW-1185">Reference proteome</keyword>
<reference evidence="13" key="1">
    <citation type="submission" date="2024-03" db="EMBL/GenBank/DDBJ databases">
        <title>Complete genome sequence of Mycoplasma gypis type strain B1/T1.</title>
        <authorList>
            <person name="Spergser J."/>
        </authorList>
    </citation>
    <scope>NUCLEOTIDE SEQUENCE [LARGE SCALE GENOMIC DNA]</scope>
    <source>
        <strain evidence="13">B1/T1</strain>
    </source>
</reference>
<evidence type="ECO:0000256" key="11">
    <source>
        <dbReference type="SAM" id="Phobius"/>
    </source>
</evidence>
<gene>
    <name evidence="13" type="ORF">WG616_01275</name>
</gene>
<keyword evidence="8" id="KW-0406">Ion transport</keyword>
<evidence type="ECO:0000256" key="9">
    <source>
        <dbReference type="ARBA" id="ARBA00023136"/>
    </source>
</evidence>
<keyword evidence="5" id="KW-0631">Potassium channel</keyword>
<evidence type="ECO:0000256" key="10">
    <source>
        <dbReference type="ARBA" id="ARBA00023303"/>
    </source>
</evidence>
<evidence type="ECO:0000256" key="5">
    <source>
        <dbReference type="ARBA" id="ARBA00022826"/>
    </source>
</evidence>
<evidence type="ECO:0000313" key="14">
    <source>
        <dbReference type="Proteomes" id="UP001460679"/>
    </source>
</evidence>
<feature type="transmembrane region" description="Helical" evidence="11">
    <location>
        <begin position="47"/>
        <end position="67"/>
    </location>
</feature>
<feature type="transmembrane region" description="Helical" evidence="11">
    <location>
        <begin position="281"/>
        <end position="307"/>
    </location>
</feature>
<feature type="transmembrane region" description="Helical" evidence="11">
    <location>
        <begin position="166"/>
        <end position="186"/>
    </location>
</feature>
<evidence type="ECO:0000259" key="12">
    <source>
        <dbReference type="Pfam" id="PF00520"/>
    </source>
</evidence>
<dbReference type="InterPro" id="IPR028325">
    <property type="entry name" value="VG_K_chnl"/>
</dbReference>
<keyword evidence="10" id="KW-0407">Ion channel</keyword>
<dbReference type="RefSeq" id="WP_205498662.1">
    <property type="nucleotide sequence ID" value="NZ_CP148066.1"/>
</dbReference>
<proteinExistence type="predicted"/>
<dbReference type="PANTHER" id="PTHR11537">
    <property type="entry name" value="VOLTAGE-GATED POTASSIUM CHANNEL"/>
    <property type="match status" value="1"/>
</dbReference>
<keyword evidence="4 11" id="KW-0812">Transmembrane</keyword>
<dbReference type="Pfam" id="PF00520">
    <property type="entry name" value="Ion_trans"/>
    <property type="match status" value="1"/>
</dbReference>
<dbReference type="EMBL" id="CP148066">
    <property type="protein sequence ID" value="WXL28647.1"/>
    <property type="molecule type" value="Genomic_DNA"/>
</dbReference>
<dbReference type="InterPro" id="IPR005821">
    <property type="entry name" value="Ion_trans_dom"/>
</dbReference>
<comment type="subcellular location">
    <subcellularLocation>
        <location evidence="1">Membrane</location>
        <topology evidence="1">Multi-pass membrane protein</topology>
    </subcellularLocation>
</comment>
<dbReference type="Proteomes" id="UP001460679">
    <property type="component" value="Chromosome"/>
</dbReference>
<organism evidence="13 14">
    <name type="scientific">[Mycoplasma] gypis</name>
    <dbReference type="NCBI Taxonomy" id="92404"/>
    <lineage>
        <taxon>Bacteria</taxon>
        <taxon>Bacillati</taxon>
        <taxon>Mycoplasmatota</taxon>
        <taxon>Mycoplasmoidales</taxon>
        <taxon>Metamycoplasmataceae</taxon>
        <taxon>Metamycoplasma</taxon>
    </lineage>
</organism>
<protein>
    <submittedName>
        <fullName evidence="13">Ion transporter</fullName>
    </submittedName>
</protein>
<evidence type="ECO:0000256" key="8">
    <source>
        <dbReference type="ARBA" id="ARBA00023065"/>
    </source>
</evidence>
<evidence type="ECO:0000256" key="6">
    <source>
        <dbReference type="ARBA" id="ARBA00022958"/>
    </source>
</evidence>
<name>A0ABZ2RR08_9BACT</name>
<dbReference type="SUPFAM" id="SSF81324">
    <property type="entry name" value="Voltage-gated potassium channels"/>
    <property type="match status" value="1"/>
</dbReference>
<feature type="transmembrane region" description="Helical" evidence="11">
    <location>
        <begin position="87"/>
        <end position="104"/>
    </location>
</feature>
<keyword evidence="9 11" id="KW-0472">Membrane</keyword>
<evidence type="ECO:0000256" key="3">
    <source>
        <dbReference type="ARBA" id="ARBA00022538"/>
    </source>
</evidence>